<keyword evidence="2" id="KW-0812">Transmembrane</keyword>
<organism evidence="4 5">
    <name type="scientific">Clytia hemisphaerica</name>
    <dbReference type="NCBI Taxonomy" id="252671"/>
    <lineage>
        <taxon>Eukaryota</taxon>
        <taxon>Metazoa</taxon>
        <taxon>Cnidaria</taxon>
        <taxon>Hydrozoa</taxon>
        <taxon>Hydroidolina</taxon>
        <taxon>Leptothecata</taxon>
        <taxon>Obeliida</taxon>
        <taxon>Clytiidae</taxon>
        <taxon>Clytia</taxon>
    </lineage>
</organism>
<feature type="compositionally biased region" description="Polar residues" evidence="1">
    <location>
        <begin position="286"/>
        <end position="298"/>
    </location>
</feature>
<evidence type="ECO:0000313" key="5">
    <source>
        <dbReference type="Proteomes" id="UP000594262"/>
    </source>
</evidence>
<feature type="chain" id="PRO_5029468207" description="Cnidarian restricted protein" evidence="3">
    <location>
        <begin position="18"/>
        <end position="364"/>
    </location>
</feature>
<sequence length="364" mass="39468">MLTVNLLVLAGLAFVKTQEISFESCNKTSVCVKAPGCETPQNCPALAMYHHNTTTDRLHFTLFFKSKWAAFAQNTFVKKDNRMVNAKGFTCTHPIPLSETKVEPLNLRFMLSKGFDAPEMVKADQISEVSDVELATVDGVHMCSFSRPISLNSIEGFKYLYNLDLSTDLLNIIVFGNKVDGTGLAYHGPDNYFVDKSKPAVDWKTFTGVVAEEIEPSAEVMPSSSQMASIYDTSSMMMMMSSKSIMASMSVSDSVGMTTDAMMSVSDSVMMEMSSMVSTTPDVAMSSKSMDASTTPSEETPMVKPSSSSTIIDVISSKAPSTPTTTTRPTVKRTTKFNLSHATTCTASISVLVIAISALVTMLM</sequence>
<keyword evidence="2" id="KW-0472">Membrane</keyword>
<dbReference type="AlphaFoldDB" id="A0A7M5WX71"/>
<keyword evidence="3" id="KW-0732">Signal</keyword>
<feature type="transmembrane region" description="Helical" evidence="2">
    <location>
        <begin position="339"/>
        <end position="363"/>
    </location>
</feature>
<feature type="compositionally biased region" description="Low complexity" evidence="1">
    <location>
        <begin position="306"/>
        <end position="329"/>
    </location>
</feature>
<keyword evidence="5" id="KW-1185">Reference proteome</keyword>
<evidence type="ECO:0000313" key="4">
    <source>
        <dbReference type="EnsemblMetazoa" id="CLYHEMP014566.1"/>
    </source>
</evidence>
<dbReference type="Proteomes" id="UP000594262">
    <property type="component" value="Unplaced"/>
</dbReference>
<accession>A0A7M5WX71</accession>
<keyword evidence="2" id="KW-1133">Transmembrane helix</keyword>
<name>A0A7M5WX71_9CNID</name>
<evidence type="ECO:0008006" key="6">
    <source>
        <dbReference type="Google" id="ProtNLM"/>
    </source>
</evidence>
<evidence type="ECO:0000256" key="1">
    <source>
        <dbReference type="SAM" id="MobiDB-lite"/>
    </source>
</evidence>
<evidence type="ECO:0000256" key="3">
    <source>
        <dbReference type="SAM" id="SignalP"/>
    </source>
</evidence>
<feature type="region of interest" description="Disordered" evidence="1">
    <location>
        <begin position="285"/>
        <end position="329"/>
    </location>
</feature>
<protein>
    <recommendedName>
        <fullName evidence="6">Cnidarian restricted protein</fullName>
    </recommendedName>
</protein>
<feature type="signal peptide" evidence="3">
    <location>
        <begin position="1"/>
        <end position="17"/>
    </location>
</feature>
<evidence type="ECO:0000256" key="2">
    <source>
        <dbReference type="SAM" id="Phobius"/>
    </source>
</evidence>
<proteinExistence type="predicted"/>
<dbReference type="EnsemblMetazoa" id="CLYHEMT014566.1">
    <property type="protein sequence ID" value="CLYHEMP014566.1"/>
    <property type="gene ID" value="CLYHEMG014566"/>
</dbReference>
<reference evidence="4" key="1">
    <citation type="submission" date="2021-01" db="UniProtKB">
        <authorList>
            <consortium name="EnsemblMetazoa"/>
        </authorList>
    </citation>
    <scope>IDENTIFICATION</scope>
</reference>